<evidence type="ECO:0000313" key="4">
    <source>
        <dbReference type="Proteomes" id="UP001566331"/>
    </source>
</evidence>
<evidence type="ECO:0000256" key="1">
    <source>
        <dbReference type="SAM" id="SignalP"/>
    </source>
</evidence>
<dbReference type="InterPro" id="IPR014545">
    <property type="entry name" value="UCP028415"/>
</dbReference>
<dbReference type="PIRSF" id="PIRSF028415">
    <property type="entry name" value="UCP028415"/>
    <property type="match status" value="1"/>
</dbReference>
<name>A0ABV4HRF0_9GAMM</name>
<keyword evidence="4" id="KW-1185">Reference proteome</keyword>
<dbReference type="InterPro" id="IPR019262">
    <property type="entry name" value="DUF2272"/>
</dbReference>
<dbReference type="Pfam" id="PF10030">
    <property type="entry name" value="DUF2272"/>
    <property type="match status" value="1"/>
</dbReference>
<proteinExistence type="predicted"/>
<keyword evidence="1" id="KW-0732">Signal</keyword>
<protein>
    <submittedName>
        <fullName evidence="3">DUF2272 domain-containing protein</fullName>
    </submittedName>
</protein>
<evidence type="ECO:0000259" key="2">
    <source>
        <dbReference type="Pfam" id="PF10030"/>
    </source>
</evidence>
<evidence type="ECO:0000313" key="3">
    <source>
        <dbReference type="EMBL" id="MEZ0475331.1"/>
    </source>
</evidence>
<accession>A0ABV4HRF0</accession>
<organism evidence="3 4">
    <name type="scientific">Luteimonas salinilitoris</name>
    <dbReference type="NCBI Taxonomy" id="3237697"/>
    <lineage>
        <taxon>Bacteria</taxon>
        <taxon>Pseudomonadati</taxon>
        <taxon>Pseudomonadota</taxon>
        <taxon>Gammaproteobacteria</taxon>
        <taxon>Lysobacterales</taxon>
        <taxon>Lysobacteraceae</taxon>
        <taxon>Luteimonas</taxon>
    </lineage>
</organism>
<sequence length="345" mass="36165">MIRTLWLLLTLTAAPALAADVCPVLRGQTSASEVATRIAAFACEEHQLWHRPFIDADGRLAGSTVREAETGLLANGEQAGRRVAGYWRDSGLLGRAAGRPGAAECGHAGMGGPPSAGCRAFIVDAPWSAVFVSWVLRRAGLPGFAAATSHLAYVRGAYREPEASAYRVTDPVTARPAPGDLLCHVRSNPRIYGFGGLAGLLSAGEEGLGMHCDIVVAVDPDRDGLAYLVGGNVLDGVTMRLLPLTAGGRFRDLPMRRLDAPACTPDTPAACNANRQDWAVLLQLRPQQELARLTPPLPMATSPAYPSPAMPAQPPGTPAGCCIYCVAGDTSVPRCPKGASPGDDW</sequence>
<dbReference type="EMBL" id="JBFWIC010000015">
    <property type="protein sequence ID" value="MEZ0475331.1"/>
    <property type="molecule type" value="Genomic_DNA"/>
</dbReference>
<dbReference type="Proteomes" id="UP001566331">
    <property type="component" value="Unassembled WGS sequence"/>
</dbReference>
<gene>
    <name evidence="3" type="ORF">AB6713_12000</name>
</gene>
<reference evidence="3 4" key="1">
    <citation type="submission" date="2024-07" db="EMBL/GenBank/DDBJ databases">
        <title>Luteimonas salilacus sp. nov., isolated from the shore soil of Salt Lake in Tibet of China.</title>
        <authorList>
            <person name="Zhang X."/>
            <person name="Li A."/>
        </authorList>
    </citation>
    <scope>NUCLEOTIDE SEQUENCE [LARGE SCALE GENOMIC DNA]</scope>
    <source>
        <strain evidence="3 4">B3-2-R+30</strain>
    </source>
</reference>
<comment type="caution">
    <text evidence="3">The sequence shown here is derived from an EMBL/GenBank/DDBJ whole genome shotgun (WGS) entry which is preliminary data.</text>
</comment>
<dbReference type="RefSeq" id="WP_370562760.1">
    <property type="nucleotide sequence ID" value="NZ_JBFWIB010000002.1"/>
</dbReference>
<feature type="signal peptide" evidence="1">
    <location>
        <begin position="1"/>
        <end position="18"/>
    </location>
</feature>
<feature type="chain" id="PRO_5045571908" evidence="1">
    <location>
        <begin position="19"/>
        <end position="345"/>
    </location>
</feature>
<feature type="domain" description="DUF2272" evidence="2">
    <location>
        <begin position="80"/>
        <end position="284"/>
    </location>
</feature>